<dbReference type="PROSITE" id="PS51355">
    <property type="entry name" value="GLUTATHIONE_PEROXID_3"/>
    <property type="match status" value="1"/>
</dbReference>
<dbReference type="FunFam" id="3.40.30.10:FF:000010">
    <property type="entry name" value="Glutathione peroxidase"/>
    <property type="match status" value="1"/>
</dbReference>
<organism evidence="6 7">
    <name type="scientific">Porphyromonas somerae</name>
    <dbReference type="NCBI Taxonomy" id="322095"/>
    <lineage>
        <taxon>Bacteria</taxon>
        <taxon>Pseudomonadati</taxon>
        <taxon>Bacteroidota</taxon>
        <taxon>Bacteroidia</taxon>
        <taxon>Bacteroidales</taxon>
        <taxon>Porphyromonadaceae</taxon>
        <taxon>Porphyromonas</taxon>
    </lineage>
</organism>
<keyword evidence="2 5" id="KW-0575">Peroxidase</keyword>
<gene>
    <name evidence="6" type="ORF">HMPREF3185_00605</name>
</gene>
<dbReference type="Pfam" id="PF00255">
    <property type="entry name" value="GSHPx"/>
    <property type="match status" value="1"/>
</dbReference>
<dbReference type="PANTHER" id="PTHR11592">
    <property type="entry name" value="GLUTATHIONE PEROXIDASE"/>
    <property type="match status" value="1"/>
</dbReference>
<evidence type="ECO:0000256" key="4">
    <source>
        <dbReference type="PIRSR" id="PIRSR000303-1"/>
    </source>
</evidence>
<comment type="caution">
    <text evidence="6">The sequence shown here is derived from an EMBL/GenBank/DDBJ whole genome shotgun (WGS) entry which is preliminary data.</text>
</comment>
<sequence>MQKIYDFIAQRPSGELVRLSQFAGKVLLIVNTASKCGFTPQFAGLEELYQRYRDRGLVILGFPCGQFLGQELNTGEDAASFCSLNYGVSFPMMKKIRVNGRYEDPIFTYLKRAARGTLTSCIKWNFTKFLISRDGSRVLRFSPMTKPEKLAPLIEQLLAEQPIDLED</sequence>
<dbReference type="InterPro" id="IPR036249">
    <property type="entry name" value="Thioredoxin-like_sf"/>
</dbReference>
<dbReference type="SUPFAM" id="SSF52833">
    <property type="entry name" value="Thioredoxin-like"/>
    <property type="match status" value="1"/>
</dbReference>
<proteinExistence type="inferred from homology"/>
<dbReference type="PROSITE" id="PS00460">
    <property type="entry name" value="GLUTATHIONE_PEROXID_1"/>
    <property type="match status" value="1"/>
</dbReference>
<feature type="active site" evidence="4">
    <location>
        <position position="36"/>
    </location>
</feature>
<dbReference type="GO" id="GO:0004601">
    <property type="term" value="F:peroxidase activity"/>
    <property type="evidence" value="ECO:0007669"/>
    <property type="project" value="UniProtKB-KW"/>
</dbReference>
<accession>A0A134BAV7</accession>
<dbReference type="OrthoDB" id="9789406at2"/>
<evidence type="ECO:0000313" key="7">
    <source>
        <dbReference type="Proteomes" id="UP000070224"/>
    </source>
</evidence>
<evidence type="ECO:0000313" key="6">
    <source>
        <dbReference type="EMBL" id="KXB77091.1"/>
    </source>
</evidence>
<dbReference type="PATRIC" id="fig|322095.3.peg.598"/>
<reference evidence="7" key="1">
    <citation type="submission" date="2016-01" db="EMBL/GenBank/DDBJ databases">
        <authorList>
            <person name="Mitreva M."/>
            <person name="Pepin K.H."/>
            <person name="Mihindukulasuriya K.A."/>
            <person name="Fulton R."/>
            <person name="Fronick C."/>
            <person name="O'Laughlin M."/>
            <person name="Miner T."/>
            <person name="Herter B."/>
            <person name="Rosa B.A."/>
            <person name="Cordes M."/>
            <person name="Tomlinson C."/>
            <person name="Wollam A."/>
            <person name="Palsikar V.B."/>
            <person name="Mardis E.R."/>
            <person name="Wilson R.K."/>
        </authorList>
    </citation>
    <scope>NUCLEOTIDE SEQUENCE [LARGE SCALE GENOMIC DNA]</scope>
    <source>
        <strain evidence="7">KA00683</strain>
    </source>
</reference>
<dbReference type="STRING" id="322095.HMPREF3185_00605"/>
<dbReference type="Gene3D" id="3.40.30.10">
    <property type="entry name" value="Glutaredoxin"/>
    <property type="match status" value="1"/>
</dbReference>
<protein>
    <recommendedName>
        <fullName evidence="5">Glutathione peroxidase</fullName>
    </recommendedName>
</protein>
<dbReference type="Proteomes" id="UP000070224">
    <property type="component" value="Unassembled WGS sequence"/>
</dbReference>
<dbReference type="RefSeq" id="WP_060935065.1">
    <property type="nucleotide sequence ID" value="NZ_KQ960432.1"/>
</dbReference>
<dbReference type="InterPro" id="IPR000889">
    <property type="entry name" value="Glutathione_peroxidase"/>
</dbReference>
<dbReference type="CDD" id="cd00340">
    <property type="entry name" value="GSH_Peroxidase"/>
    <property type="match status" value="1"/>
</dbReference>
<dbReference type="PANTHER" id="PTHR11592:SF78">
    <property type="entry name" value="GLUTATHIONE PEROXIDASE"/>
    <property type="match status" value="1"/>
</dbReference>
<dbReference type="GO" id="GO:0034599">
    <property type="term" value="P:cellular response to oxidative stress"/>
    <property type="evidence" value="ECO:0007669"/>
    <property type="project" value="TreeGrafter"/>
</dbReference>
<dbReference type="InterPro" id="IPR029759">
    <property type="entry name" value="GPX_AS"/>
</dbReference>
<dbReference type="PROSITE" id="PS00763">
    <property type="entry name" value="GLUTATHIONE_PEROXID_2"/>
    <property type="match status" value="1"/>
</dbReference>
<dbReference type="AlphaFoldDB" id="A0A134BAV7"/>
<keyword evidence="3 5" id="KW-0560">Oxidoreductase</keyword>
<keyword evidence="7" id="KW-1185">Reference proteome</keyword>
<evidence type="ECO:0000256" key="3">
    <source>
        <dbReference type="ARBA" id="ARBA00023002"/>
    </source>
</evidence>
<dbReference type="InterPro" id="IPR029760">
    <property type="entry name" value="GPX_CS"/>
</dbReference>
<dbReference type="PIRSF" id="PIRSF000303">
    <property type="entry name" value="Glutathion_perox"/>
    <property type="match status" value="1"/>
</dbReference>
<name>A0A134BAV7_9PORP</name>
<dbReference type="EMBL" id="LSDK01000049">
    <property type="protein sequence ID" value="KXB77091.1"/>
    <property type="molecule type" value="Genomic_DNA"/>
</dbReference>
<dbReference type="PRINTS" id="PR01011">
    <property type="entry name" value="GLUTPROXDASE"/>
</dbReference>
<evidence type="ECO:0000256" key="1">
    <source>
        <dbReference type="ARBA" id="ARBA00006926"/>
    </source>
</evidence>
<evidence type="ECO:0000256" key="2">
    <source>
        <dbReference type="ARBA" id="ARBA00022559"/>
    </source>
</evidence>
<evidence type="ECO:0000256" key="5">
    <source>
        <dbReference type="RuleBase" id="RU000499"/>
    </source>
</evidence>
<comment type="similarity">
    <text evidence="1 5">Belongs to the glutathione peroxidase family.</text>
</comment>